<dbReference type="KEGG" id="hbs:IPV69_22885"/>
<evidence type="ECO:0000256" key="1">
    <source>
        <dbReference type="SAM" id="Coils"/>
    </source>
</evidence>
<dbReference type="InterPro" id="IPR036909">
    <property type="entry name" value="Cyt_c-like_dom_sf"/>
</dbReference>
<dbReference type="InterPro" id="IPR011444">
    <property type="entry name" value="DUF1549"/>
</dbReference>
<feature type="compositionally biased region" description="Basic and acidic residues" evidence="2">
    <location>
        <begin position="557"/>
        <end position="581"/>
    </location>
</feature>
<sequence>MRCFHVAALAITVLSAAASAAPIDYARQIKPLLHEKCNACHGSLKQKAGLRTDAVQLLRAGGDGGAAIVAGKPDQSLLIHAVEGTHNAQKMPKDGAALSAEQIGLLRDWIAQGAIAEYEVVPLSPAEHWAFKRPVRPAVSAVNTPAGEVRNPIDAFIESDRARLGLSPLAEAPKHLLLRRVYLDLVGVPPTPAEMDAFLADGSPSAYESVVDRLLADSRYGQRWGRHWMDVWRYADWAGYGKEIRESRRGIWRWRDWIIESLNADRPYDEMLRLMIAADEIVGSTGASSSGVATPFNTADLRAGGYLARSWFKFNKNVWMDNTVEHFGKAFLGLTLNCARCHDHKYDPIEQAEYYQLRAYFEPIDVRSDPVPGLPDPEQDGIAMVYDKDAAAPTYLLHRGDEKQPVKDRPIAAGTPAIFGNAEPIRPVNLAAAAWYPGFRDGVRKDLLAKATAAVEAARAEADKAAANTKDLARAKQAAAEAELVAVAARLEADDAGYSSDTTPDRRKAAAEAAQKSERAAAVARAEATVLAAEQALAEAQAATRPAATRPAPKPKKPAEDKAKAVADARKALDTAKADQGKPLDGKYTALTATYPTTSTGRRTALAAWVTSPKNPLTARVAVNQIWMRHFGNPLVPTEFDFGLNGKPPTHPALLDWLAVELVERGWSMKAIHRLIVTSATYRLSSGGTADDGPYAANAKIDPDNIRLWRANVRRMDAEVVRDSLLSVTGNLDASLGGPELDEGAWQSSTRRSLYYRHAYEKQGVFALVFDGPSPTECYRRVETVTPQQSLALANSALAVSNARHLAAELAKQASPGDGETGFIQSVFTRVLSRSPTADELATCTTFIEKQSALLKDAKALKPHDGIEKATVPAATDPVQRARENLVQVLLNHNDFVTIR</sequence>
<evidence type="ECO:0000259" key="5">
    <source>
        <dbReference type="Pfam" id="PF07587"/>
    </source>
</evidence>
<evidence type="ECO:0000313" key="7">
    <source>
        <dbReference type="EMBL" id="QOV89038.1"/>
    </source>
</evidence>
<feature type="domain" description="DUF1549" evidence="4">
    <location>
        <begin position="152"/>
        <end position="364"/>
    </location>
</feature>
<feature type="domain" description="Cytochrome C Planctomycete-type" evidence="6">
    <location>
        <begin position="37"/>
        <end position="95"/>
    </location>
</feature>
<feature type="region of interest" description="Disordered" evidence="2">
    <location>
        <begin position="541"/>
        <end position="581"/>
    </location>
</feature>
<dbReference type="PANTHER" id="PTHR35889">
    <property type="entry name" value="CYCLOINULO-OLIGOSACCHARIDE FRUCTANOTRANSFERASE-RELATED"/>
    <property type="match status" value="1"/>
</dbReference>
<dbReference type="Proteomes" id="UP000593765">
    <property type="component" value="Chromosome"/>
</dbReference>
<proteinExistence type="predicted"/>
<feature type="signal peptide" evidence="3">
    <location>
        <begin position="1"/>
        <end position="20"/>
    </location>
</feature>
<dbReference type="Pfam" id="PF07583">
    <property type="entry name" value="PSCyt2"/>
    <property type="match status" value="1"/>
</dbReference>
<dbReference type="Pfam" id="PF07587">
    <property type="entry name" value="PSD1"/>
    <property type="match status" value="1"/>
</dbReference>
<organism evidence="7 8">
    <name type="scientific">Humisphaera borealis</name>
    <dbReference type="NCBI Taxonomy" id="2807512"/>
    <lineage>
        <taxon>Bacteria</taxon>
        <taxon>Pseudomonadati</taxon>
        <taxon>Planctomycetota</taxon>
        <taxon>Phycisphaerae</taxon>
        <taxon>Tepidisphaerales</taxon>
        <taxon>Tepidisphaeraceae</taxon>
        <taxon>Humisphaera</taxon>
    </lineage>
</organism>
<reference evidence="7 8" key="1">
    <citation type="submission" date="2020-10" db="EMBL/GenBank/DDBJ databases">
        <title>Wide distribution of Phycisphaera-like planctomycetes from WD2101 soil group in peatlands and genome analysis of the first cultivated representative.</title>
        <authorList>
            <person name="Dedysh S.N."/>
            <person name="Beletsky A.V."/>
            <person name="Ivanova A."/>
            <person name="Kulichevskaya I.S."/>
            <person name="Suzina N.E."/>
            <person name="Philippov D.A."/>
            <person name="Rakitin A.L."/>
            <person name="Mardanov A.V."/>
            <person name="Ravin N.V."/>
        </authorList>
    </citation>
    <scope>NUCLEOTIDE SEQUENCE [LARGE SCALE GENOMIC DNA]</scope>
    <source>
        <strain evidence="7 8">M1803</strain>
    </source>
</reference>
<dbReference type="InterPro" id="IPR022655">
    <property type="entry name" value="DUF1553"/>
</dbReference>
<dbReference type="GO" id="GO:0009055">
    <property type="term" value="F:electron transfer activity"/>
    <property type="evidence" value="ECO:0007669"/>
    <property type="project" value="InterPro"/>
</dbReference>
<evidence type="ECO:0000313" key="8">
    <source>
        <dbReference type="Proteomes" id="UP000593765"/>
    </source>
</evidence>
<evidence type="ECO:0000259" key="6">
    <source>
        <dbReference type="Pfam" id="PF07635"/>
    </source>
</evidence>
<keyword evidence="1" id="KW-0175">Coiled coil</keyword>
<keyword evidence="3" id="KW-0732">Signal</keyword>
<accession>A0A7M2WU51</accession>
<feature type="compositionally biased region" description="Low complexity" evidence="2">
    <location>
        <begin position="541"/>
        <end position="551"/>
    </location>
</feature>
<dbReference type="AlphaFoldDB" id="A0A7M2WU51"/>
<dbReference type="GO" id="GO:0020037">
    <property type="term" value="F:heme binding"/>
    <property type="evidence" value="ECO:0007669"/>
    <property type="project" value="InterPro"/>
</dbReference>
<feature type="chain" id="PRO_5034034740" evidence="3">
    <location>
        <begin position="21"/>
        <end position="900"/>
    </location>
</feature>
<evidence type="ECO:0000256" key="3">
    <source>
        <dbReference type="SAM" id="SignalP"/>
    </source>
</evidence>
<name>A0A7M2WU51_9BACT</name>
<dbReference type="Pfam" id="PF07635">
    <property type="entry name" value="PSCyt1"/>
    <property type="match status" value="1"/>
</dbReference>
<evidence type="ECO:0000256" key="2">
    <source>
        <dbReference type="SAM" id="MobiDB-lite"/>
    </source>
</evidence>
<dbReference type="SUPFAM" id="SSF46626">
    <property type="entry name" value="Cytochrome c"/>
    <property type="match status" value="1"/>
</dbReference>
<feature type="coiled-coil region" evidence="1">
    <location>
        <begin position="448"/>
        <end position="492"/>
    </location>
</feature>
<protein>
    <submittedName>
        <fullName evidence="7">PSD1 domain-containing protein</fullName>
    </submittedName>
</protein>
<dbReference type="RefSeq" id="WP_206292051.1">
    <property type="nucleotide sequence ID" value="NZ_CP063458.1"/>
</dbReference>
<evidence type="ECO:0000259" key="4">
    <source>
        <dbReference type="Pfam" id="PF07583"/>
    </source>
</evidence>
<dbReference type="PANTHER" id="PTHR35889:SF3">
    <property type="entry name" value="F-BOX DOMAIN-CONTAINING PROTEIN"/>
    <property type="match status" value="1"/>
</dbReference>
<keyword evidence="8" id="KW-1185">Reference proteome</keyword>
<feature type="domain" description="DUF1553" evidence="5">
    <location>
        <begin position="602"/>
        <end position="847"/>
    </location>
</feature>
<dbReference type="EMBL" id="CP063458">
    <property type="protein sequence ID" value="QOV89038.1"/>
    <property type="molecule type" value="Genomic_DNA"/>
</dbReference>
<dbReference type="InterPro" id="IPR011429">
    <property type="entry name" value="Cyt_c_Planctomycete-type"/>
</dbReference>
<gene>
    <name evidence="7" type="ORF">IPV69_22885</name>
</gene>